<dbReference type="InterPro" id="IPR043137">
    <property type="entry name" value="GGT_ssub_C"/>
</dbReference>
<reference evidence="2 3" key="1">
    <citation type="submission" date="2011-10" db="EMBL/GenBank/DDBJ databases">
        <title>Metabolic and evolutionary patterns in the extreme acidophile Ferroplasma acidiphilum.</title>
        <authorList>
            <person name="Golyshina O.V."/>
            <person name="Kozyavkin S.A."/>
            <person name="Tatusov R.L."/>
            <person name="Slesarev A.I."/>
            <person name="Golyshin P.N."/>
        </authorList>
    </citation>
    <scope>NUCLEOTIDE SEQUENCE [LARGE SCALE GENOMIC DNA]</scope>
    <source>
        <strain evidence="3">Y</strain>
    </source>
</reference>
<accession>A0A1V0N4I7</accession>
<dbReference type="KEGG" id="fai:FAD_1145"/>
<dbReference type="Proteomes" id="UP000192050">
    <property type="component" value="Chromosome"/>
</dbReference>
<dbReference type="EMBL" id="CP015363">
    <property type="protein sequence ID" value="ARD85021.1"/>
    <property type="molecule type" value="Genomic_DNA"/>
</dbReference>
<dbReference type="AlphaFoldDB" id="A0A1V0N4I7"/>
<name>A0A1V0N4I7_9ARCH</name>
<dbReference type="PRINTS" id="PR01210">
    <property type="entry name" value="GGTRANSPTASE"/>
</dbReference>
<dbReference type="OrthoDB" id="183046at2157"/>
<evidence type="ECO:0000256" key="1">
    <source>
        <dbReference type="SAM" id="MobiDB-lite"/>
    </source>
</evidence>
<dbReference type="PANTHER" id="PTHR43881">
    <property type="entry name" value="GAMMA-GLUTAMYLTRANSPEPTIDASE (AFU_ORTHOLOGUE AFUA_4G13580)"/>
    <property type="match status" value="1"/>
</dbReference>
<dbReference type="Gene3D" id="3.60.20.40">
    <property type="match status" value="1"/>
</dbReference>
<gene>
    <name evidence="2" type="ORF">FAD_1145</name>
</gene>
<feature type="compositionally biased region" description="Polar residues" evidence="1">
    <location>
        <begin position="296"/>
        <end position="306"/>
    </location>
</feature>
<dbReference type="GeneID" id="84217742"/>
<organism evidence="2 3">
    <name type="scientific">Ferroplasma acidiphilum</name>
    <dbReference type="NCBI Taxonomy" id="74969"/>
    <lineage>
        <taxon>Archaea</taxon>
        <taxon>Methanobacteriati</taxon>
        <taxon>Thermoplasmatota</taxon>
        <taxon>Thermoplasmata</taxon>
        <taxon>Thermoplasmatales</taxon>
        <taxon>Ferroplasmaceae</taxon>
        <taxon>Ferroplasma</taxon>
    </lineage>
</organism>
<dbReference type="RefSeq" id="WP_081142529.1">
    <property type="nucleotide sequence ID" value="NZ_CP015363.1"/>
</dbReference>
<dbReference type="Pfam" id="PF01019">
    <property type="entry name" value="G_glu_transpept"/>
    <property type="match status" value="1"/>
</dbReference>
<dbReference type="PANTHER" id="PTHR43881:SF1">
    <property type="entry name" value="GAMMA-GLUTAMYLTRANSPEPTIDASE (AFU_ORTHOLOGUE AFUA_4G13580)"/>
    <property type="match status" value="1"/>
</dbReference>
<dbReference type="Gene3D" id="1.10.246.230">
    <property type="match status" value="1"/>
</dbReference>
<dbReference type="STRING" id="74969.FAD_1145"/>
<feature type="region of interest" description="Disordered" evidence="1">
    <location>
        <begin position="287"/>
        <end position="306"/>
    </location>
</feature>
<evidence type="ECO:0000313" key="2">
    <source>
        <dbReference type="EMBL" id="ARD85021.1"/>
    </source>
</evidence>
<evidence type="ECO:0000313" key="3">
    <source>
        <dbReference type="Proteomes" id="UP000192050"/>
    </source>
</evidence>
<dbReference type="InterPro" id="IPR029055">
    <property type="entry name" value="Ntn_hydrolases_N"/>
</dbReference>
<dbReference type="SUPFAM" id="SSF56235">
    <property type="entry name" value="N-terminal nucleophile aminohydrolases (Ntn hydrolases)"/>
    <property type="match status" value="1"/>
</dbReference>
<keyword evidence="3" id="KW-1185">Reference proteome</keyword>
<proteinExistence type="predicted"/>
<sequence>MKYNVATSHPLSTMAGMEALERGGNAYDAMLASSSALVVVQPHFNGLGGDLFATIKDNGYYCINASGYAASAASIDFYSRNGYQEIPKRGSLSSFSIPGLVASWKIAAEKSVMGIGENFKRAIQFAKDGFEPSRKLVRAINRFDGGDEDFNNIYKGTDSWLVQKSLGNTLETLVTEGLDSFYNGNIADKIEADMKEKGGLITKKDLLDYKASITEPVRVNYRGYNVYTNPPVSQGLTASVWLRDLNAYDLAGMEHQEYYDTLIKTMHDAYNIRRKYVYDGVKLPENIDDMKPDNDQPGNQKSNLSDTTAYSIFDGEIEISAIQSNYMGFGSGHSIKGTGINMNNRGSYFSLDSENKNSLKPGKKTFHTLMSILASGKKDIILGTMGGDVQPQVNVQILSRIIDLGGNMPDAIAYPRFAYPASIYGDSKVYYESTLRLNHYEPVDDLNDMMGHAQGILIDSDSEAGVDPRGDGLLHYMKEKYFK</sequence>
<protein>
    <submittedName>
        <fullName evidence="2">Gamma-glutamyltranspeptidase</fullName>
    </submittedName>
</protein>
<dbReference type="InterPro" id="IPR052896">
    <property type="entry name" value="GGT-like_enzyme"/>
</dbReference>